<dbReference type="PANTHER" id="PTHR35902">
    <property type="entry name" value="S-LAYER DOMAIN-LIKE PROTEIN-RELATED"/>
    <property type="match status" value="1"/>
</dbReference>
<organism evidence="3 4">
    <name type="scientific">Candidatus Iainarchaeum sp</name>
    <dbReference type="NCBI Taxonomy" id="3101447"/>
    <lineage>
        <taxon>Archaea</taxon>
        <taxon>Candidatus Iainarchaeota</taxon>
        <taxon>Candidatus Iainarchaeia</taxon>
        <taxon>Candidatus Iainarchaeales</taxon>
        <taxon>Candidatus Iainarchaeaceae</taxon>
        <taxon>Candidatus Iainarchaeum</taxon>
    </lineage>
</organism>
<dbReference type="Proteomes" id="UP000774699">
    <property type="component" value="Unassembled WGS sequence"/>
</dbReference>
<proteinExistence type="predicted"/>
<sequence>MKQWIIFGLFLALLNVSVHAQATQVDSISTSPATVAPGQTFTLYAYITNMASATAKDVQAILDLGADSTDTSFPFSIEPTDTLSRNLGVVPGFSTVQVKYQVRVDPSALDGSYDVVLRTLDSTGNGGTLASSVEIAARQPILTIIDVSPSVVYAGSTSSLEVTLKNTGSSPAYDIRLSVKEDRTVTSAGTVVERTILPSGAASSYTSILGAGEVVTVNMPLLINPSAESKPTFVPITLDYLDSAKNTYESTDYLGLKVSAEPLLDAIYADASPVLVPGKTSKLSIDLFNQGLGPAKFAVASIASDDFTFDQSQFFIGTIESDDFDSIIVNATPKSGVSAGEHSIRVSVLAKNEYGNPLTLVKEVAVPVFASVPNGNGGDSPLGLIVLLVLAGVAVWWFRFRKPKNGASKK</sequence>
<comment type="caution">
    <text evidence="3">The sequence shown here is derived from an EMBL/GenBank/DDBJ whole genome shotgun (WGS) entry which is preliminary data.</text>
</comment>
<dbReference type="InterPro" id="IPR011635">
    <property type="entry name" value="CARDB"/>
</dbReference>
<dbReference type="PANTHER" id="PTHR35902:SF3">
    <property type="entry name" value="NPCBM-ASSOCIATED, NEW3 DOMAIN OF ALPHA-GALACTOSIDASE"/>
    <property type="match status" value="1"/>
</dbReference>
<dbReference type="Gene3D" id="2.60.40.10">
    <property type="entry name" value="Immunoglobulins"/>
    <property type="match status" value="1"/>
</dbReference>
<keyword evidence="1" id="KW-1133">Transmembrane helix</keyword>
<name>A0A8T4C7B3_9ARCH</name>
<evidence type="ECO:0000313" key="3">
    <source>
        <dbReference type="EMBL" id="MBM3282379.1"/>
    </source>
</evidence>
<evidence type="ECO:0000256" key="1">
    <source>
        <dbReference type="SAM" id="Phobius"/>
    </source>
</evidence>
<evidence type="ECO:0000259" key="2">
    <source>
        <dbReference type="Pfam" id="PF07705"/>
    </source>
</evidence>
<feature type="transmembrane region" description="Helical" evidence="1">
    <location>
        <begin position="382"/>
        <end position="400"/>
    </location>
</feature>
<feature type="domain" description="CARDB" evidence="2">
    <location>
        <begin position="140"/>
        <end position="223"/>
    </location>
</feature>
<evidence type="ECO:0000313" key="4">
    <source>
        <dbReference type="Proteomes" id="UP000774699"/>
    </source>
</evidence>
<keyword evidence="1" id="KW-0472">Membrane</keyword>
<accession>A0A8T4C7B3</accession>
<dbReference type="AlphaFoldDB" id="A0A8T4C7B3"/>
<protein>
    <recommendedName>
        <fullName evidence="2">CARDB domain-containing protein</fullName>
    </recommendedName>
</protein>
<dbReference type="InterPro" id="IPR013783">
    <property type="entry name" value="Ig-like_fold"/>
</dbReference>
<dbReference type="EMBL" id="VGJJ01000027">
    <property type="protein sequence ID" value="MBM3282379.1"/>
    <property type="molecule type" value="Genomic_DNA"/>
</dbReference>
<keyword evidence="1" id="KW-0812">Transmembrane</keyword>
<gene>
    <name evidence="3" type="ORF">FJY86_03505</name>
</gene>
<reference evidence="3" key="1">
    <citation type="submission" date="2019-03" db="EMBL/GenBank/DDBJ databases">
        <title>Lake Tanganyika Metagenome-Assembled Genomes (MAGs).</title>
        <authorList>
            <person name="Tran P."/>
        </authorList>
    </citation>
    <scope>NUCLEOTIDE SEQUENCE</scope>
    <source>
        <strain evidence="3">M_DeepCast_50m_m2_156</strain>
    </source>
</reference>
<dbReference type="Pfam" id="PF07705">
    <property type="entry name" value="CARDB"/>
    <property type="match status" value="1"/>
</dbReference>